<protein>
    <submittedName>
        <fullName evidence="1">Flp family type IVb pilin</fullName>
    </submittedName>
</protein>
<dbReference type="Proteomes" id="UP000616151">
    <property type="component" value="Unassembled WGS sequence"/>
</dbReference>
<comment type="caution">
    <text evidence="1">The sequence shown here is derived from an EMBL/GenBank/DDBJ whole genome shotgun (WGS) entry which is preliminary data.</text>
</comment>
<keyword evidence="2" id="KW-1185">Reference proteome</keyword>
<accession>A0ACC5R671</accession>
<name>A0ACC5R671_9HYPH</name>
<proteinExistence type="predicted"/>
<dbReference type="EMBL" id="JAENHL010000007">
    <property type="protein sequence ID" value="MBK1868160.1"/>
    <property type="molecule type" value="Genomic_DNA"/>
</dbReference>
<organism evidence="1 2">
    <name type="scientific">Taklimakanibacter albus</name>
    <dbReference type="NCBI Taxonomy" id="2800327"/>
    <lineage>
        <taxon>Bacteria</taxon>
        <taxon>Pseudomonadati</taxon>
        <taxon>Pseudomonadota</taxon>
        <taxon>Alphaproteobacteria</taxon>
        <taxon>Hyphomicrobiales</taxon>
        <taxon>Aestuariivirgaceae</taxon>
        <taxon>Taklimakanibacter</taxon>
    </lineage>
</organism>
<reference evidence="1" key="1">
    <citation type="submission" date="2021-01" db="EMBL/GenBank/DDBJ databases">
        <authorList>
            <person name="Sun Q."/>
        </authorList>
    </citation>
    <scope>NUCLEOTIDE SEQUENCE</scope>
    <source>
        <strain evidence="1">YIM B02566</strain>
    </source>
</reference>
<gene>
    <name evidence="1" type="ORF">JHL16_17540</name>
</gene>
<evidence type="ECO:0000313" key="1">
    <source>
        <dbReference type="EMBL" id="MBK1868160.1"/>
    </source>
</evidence>
<sequence length="57" mass="6057">MKLLVRFLKEDSGATAIEYGLIAVAIFFAILASVQLLGDQLSNLYSLVTTGVGTVQP</sequence>
<evidence type="ECO:0000313" key="2">
    <source>
        <dbReference type="Proteomes" id="UP000616151"/>
    </source>
</evidence>